<feature type="transmembrane region" description="Helical" evidence="2">
    <location>
        <begin position="12"/>
        <end position="33"/>
    </location>
</feature>
<gene>
    <name evidence="3" type="ORF">HND93_05150</name>
</gene>
<protein>
    <recommendedName>
        <fullName evidence="5">PNPLA domain-containing protein</fullName>
    </recommendedName>
</protein>
<keyword evidence="2" id="KW-0472">Membrane</keyword>
<keyword evidence="2" id="KW-0812">Transmembrane</keyword>
<proteinExistence type="predicted"/>
<comment type="caution">
    <text evidence="3">The sequence shown here is derived from an EMBL/GenBank/DDBJ whole genome shotgun (WGS) entry which is preliminary data.</text>
</comment>
<keyword evidence="2" id="KW-1133">Transmembrane helix</keyword>
<dbReference type="RefSeq" id="WP_180280868.1">
    <property type="nucleotide sequence ID" value="NZ_JABFDB010000002.1"/>
</dbReference>
<evidence type="ECO:0000313" key="4">
    <source>
        <dbReference type="Proteomes" id="UP000584642"/>
    </source>
</evidence>
<evidence type="ECO:0008006" key="5">
    <source>
        <dbReference type="Google" id="ProtNLM"/>
    </source>
</evidence>
<organism evidence="3 4">
    <name type="scientific">Azospirillum oleiclasticum</name>
    <dbReference type="NCBI Taxonomy" id="2735135"/>
    <lineage>
        <taxon>Bacteria</taxon>
        <taxon>Pseudomonadati</taxon>
        <taxon>Pseudomonadota</taxon>
        <taxon>Alphaproteobacteria</taxon>
        <taxon>Rhodospirillales</taxon>
        <taxon>Azospirillaceae</taxon>
        <taxon>Azospirillum</taxon>
    </lineage>
</organism>
<sequence length="742" mass="80108">MDDEQSKTITIGLAMSGAISAGAYSAGVLDFLIEALDEWEKRRDQPGVPGHRVVIAAAAGASAGAITSAMGMIAAARGPLPRHDRTVAAAGKGTFHTLPDLYRAWVDRPDFLQPAFPKTGALLDTTDLARDGAKVVSLLNSLPLEEIGREALAGVASGAPTIVPRPYLSSSLHVYMTLTNLRGVPYQIAFDGDVSSGYGMMSHGDRAHYQLSGAGSATFASPWADRDHPVPAHVTTLPPDPRLLSDEAIAQSPDTDRITWVQYIEHTLCSGAFPIGLSARDVSNPKESYIGRSWPLPVPLDRMTGIHPSFPASPIVRGPDGERREGTNEQLGTMGIPFAGVDGGALDNDPFQIVRYAIMSDPPTPNESDPAKSDRLVMMISPFPDPPAYDADDLSARETGLMDVVRRLLPTFMQNARFKPEELVQALHADKASRWLVSPRRYDDGRLQEAGIACGLLGGFGGFLDIEFRRHDYELGRKNCQDFLAKWFTLGETNGNLDLENPIRTPQRPLDPRRGGGPAGKVAVIPLLGTAAEPVLVRDWPRVDRNRLDELVARAMARAELLIPLLAKQLRGVAGVAVKAGWSLFLRDKIASSIRYAVLADLVRRDQFADPLILSLDDDLPGKGLSGDELERRSAGRRKVLGALIGTGADFRTVAGIVKDLLMDEAEAAEDLERCIALGLAYRTDKVGNSKVAKGTQLYCYKPRTPAELTSVVSSFWSGLKEAVGAPVRWTQGVPAGEWSID</sequence>
<dbReference type="InterPro" id="IPR016035">
    <property type="entry name" value="Acyl_Trfase/lysoPLipase"/>
</dbReference>
<feature type="region of interest" description="Disordered" evidence="1">
    <location>
        <begin position="310"/>
        <end position="330"/>
    </location>
</feature>
<dbReference type="Proteomes" id="UP000584642">
    <property type="component" value="Unassembled WGS sequence"/>
</dbReference>
<accession>A0ABX2T5H7</accession>
<reference evidence="3 4" key="1">
    <citation type="submission" date="2020-05" db="EMBL/GenBank/DDBJ databases">
        <title>Azospirillum oleiclasticum sp. nov, a nitrogen-fixing and heavy crude oil-emulsifying bacterium isolated from the crude oil of Yumen Oilfield.</title>
        <authorList>
            <person name="Wu D."/>
            <person name="Cai M."/>
            <person name="Zhang X."/>
        </authorList>
    </citation>
    <scope>NUCLEOTIDE SEQUENCE [LARGE SCALE GENOMIC DNA]</scope>
    <source>
        <strain evidence="3 4">ROY-1-1-2</strain>
    </source>
</reference>
<evidence type="ECO:0000256" key="1">
    <source>
        <dbReference type="SAM" id="MobiDB-lite"/>
    </source>
</evidence>
<evidence type="ECO:0000256" key="2">
    <source>
        <dbReference type="SAM" id="Phobius"/>
    </source>
</evidence>
<evidence type="ECO:0000313" key="3">
    <source>
        <dbReference type="EMBL" id="NYZ19090.1"/>
    </source>
</evidence>
<name>A0ABX2T5H7_9PROT</name>
<feature type="transmembrane region" description="Helical" evidence="2">
    <location>
        <begin position="53"/>
        <end position="76"/>
    </location>
</feature>
<keyword evidence="4" id="KW-1185">Reference proteome</keyword>
<dbReference type="EMBL" id="JABFDB010000002">
    <property type="protein sequence ID" value="NYZ19090.1"/>
    <property type="molecule type" value="Genomic_DNA"/>
</dbReference>
<dbReference type="SUPFAM" id="SSF52151">
    <property type="entry name" value="FabD/lysophospholipase-like"/>
    <property type="match status" value="1"/>
</dbReference>